<accession>A0ABV9DPA9</accession>
<evidence type="ECO:0000313" key="3">
    <source>
        <dbReference type="Proteomes" id="UP001595923"/>
    </source>
</evidence>
<name>A0ABV9DPA9_9ACTN</name>
<gene>
    <name evidence="2" type="ORF">ACFO4E_01295</name>
</gene>
<proteinExistence type="predicted"/>
<evidence type="ECO:0000256" key="1">
    <source>
        <dbReference type="SAM" id="MobiDB-lite"/>
    </source>
</evidence>
<organism evidence="2 3">
    <name type="scientific">Nocardiopsis mangrovi</name>
    <dbReference type="NCBI Taxonomy" id="1179818"/>
    <lineage>
        <taxon>Bacteria</taxon>
        <taxon>Bacillati</taxon>
        <taxon>Actinomycetota</taxon>
        <taxon>Actinomycetes</taxon>
        <taxon>Streptosporangiales</taxon>
        <taxon>Nocardiopsidaceae</taxon>
        <taxon>Nocardiopsis</taxon>
    </lineage>
</organism>
<feature type="region of interest" description="Disordered" evidence="1">
    <location>
        <begin position="100"/>
        <end position="259"/>
    </location>
</feature>
<feature type="compositionally biased region" description="Basic and acidic residues" evidence="1">
    <location>
        <begin position="140"/>
        <end position="240"/>
    </location>
</feature>
<evidence type="ECO:0008006" key="4">
    <source>
        <dbReference type="Google" id="ProtNLM"/>
    </source>
</evidence>
<evidence type="ECO:0000313" key="2">
    <source>
        <dbReference type="EMBL" id="MFC4560482.1"/>
    </source>
</evidence>
<dbReference type="EMBL" id="JBHSFQ010000001">
    <property type="protein sequence ID" value="MFC4560482.1"/>
    <property type="molecule type" value="Genomic_DNA"/>
</dbReference>
<reference evidence="3" key="1">
    <citation type="journal article" date="2019" name="Int. J. Syst. Evol. Microbiol.">
        <title>The Global Catalogue of Microorganisms (GCM) 10K type strain sequencing project: providing services to taxonomists for standard genome sequencing and annotation.</title>
        <authorList>
            <consortium name="The Broad Institute Genomics Platform"/>
            <consortium name="The Broad Institute Genome Sequencing Center for Infectious Disease"/>
            <person name="Wu L."/>
            <person name="Ma J."/>
        </authorList>
    </citation>
    <scope>NUCLEOTIDE SEQUENCE [LARGE SCALE GENOMIC DNA]</scope>
    <source>
        <strain evidence="3">XZYJ18</strain>
    </source>
</reference>
<protein>
    <recommendedName>
        <fullName evidence="4">DivIVA domain-containing protein</fullName>
    </recommendedName>
</protein>
<keyword evidence="3" id="KW-1185">Reference proteome</keyword>
<feature type="compositionally biased region" description="Basic and acidic residues" evidence="1">
    <location>
        <begin position="100"/>
        <end position="110"/>
    </location>
</feature>
<comment type="caution">
    <text evidence="2">The sequence shown here is derived from an EMBL/GenBank/DDBJ whole genome shotgun (WGS) entry which is preliminary data.</text>
</comment>
<dbReference type="Proteomes" id="UP001595923">
    <property type="component" value="Unassembled WGS sequence"/>
</dbReference>
<dbReference type="RefSeq" id="WP_378570639.1">
    <property type="nucleotide sequence ID" value="NZ_JBHSFQ010000001.1"/>
</dbReference>
<sequence length="259" mass="26688">MSVTILVLISVAAAAVLIGVAFTVMGKGGQLARFEADHPPLDLPDDRLLTGPDVSRVALPLSVWGYHVRAVDDVLRRVVGALAERDAAIRDLEQRLAALDPEHGDGARDTDDIDGPGAYPETEPGSLSAAPEPEFAAGHAPDDVRGTGLPGDHDHAPDDVRGTGLPGDHDHAPDDVRGAGLPGDHDHAPDDVRGAGLPGDHDHAPDDVRGAGLPGDHDHAPDDVRGNGLPGDHDTDHEQWALHGGSETAGGAARASDPA</sequence>